<protein>
    <submittedName>
        <fullName evidence="1">Uncharacterized protein</fullName>
    </submittedName>
</protein>
<dbReference type="AlphaFoldDB" id="A0AAV9EJ01"/>
<dbReference type="EMBL" id="JAUJYO010000006">
    <property type="protein sequence ID" value="KAK1313242.1"/>
    <property type="molecule type" value="Genomic_DNA"/>
</dbReference>
<evidence type="ECO:0000313" key="1">
    <source>
        <dbReference type="EMBL" id="KAK1313242.1"/>
    </source>
</evidence>
<keyword evidence="2" id="KW-1185">Reference proteome</keyword>
<accession>A0AAV9EJ01</accession>
<name>A0AAV9EJ01_ACOCL</name>
<gene>
    <name evidence="1" type="ORF">QJS10_CPA06g00085</name>
</gene>
<evidence type="ECO:0000313" key="2">
    <source>
        <dbReference type="Proteomes" id="UP001180020"/>
    </source>
</evidence>
<organism evidence="1 2">
    <name type="scientific">Acorus calamus</name>
    <name type="common">Sweet flag</name>
    <dbReference type="NCBI Taxonomy" id="4465"/>
    <lineage>
        <taxon>Eukaryota</taxon>
        <taxon>Viridiplantae</taxon>
        <taxon>Streptophyta</taxon>
        <taxon>Embryophyta</taxon>
        <taxon>Tracheophyta</taxon>
        <taxon>Spermatophyta</taxon>
        <taxon>Magnoliopsida</taxon>
        <taxon>Liliopsida</taxon>
        <taxon>Acoraceae</taxon>
        <taxon>Acorus</taxon>
    </lineage>
</organism>
<dbReference type="PANTHER" id="PTHR34538">
    <property type="entry name" value="EXPRESSED PROTEIN"/>
    <property type="match status" value="1"/>
</dbReference>
<proteinExistence type="predicted"/>
<dbReference type="PANTHER" id="PTHR34538:SF4">
    <property type="entry name" value="EXPRESSED PROTEIN"/>
    <property type="match status" value="1"/>
</dbReference>
<sequence>MVSGADLIFNAPKVQWIQVLETLKVSGEVIHDNSTHSSFLEIVEKDILEYLLDLTATQPYILWKLPPVLAAVKLRRGFGASTYSISKKVREPKILRVMTTSLGSKKRIHAMSLVRMASSERVVALANVRRKVGLDWCGASVFLKQIAWKLKSQWRNAMGSQKDRLRFGYDPQSYSQNFDDCSTCDHPYQY</sequence>
<reference evidence="1" key="2">
    <citation type="submission" date="2023-06" db="EMBL/GenBank/DDBJ databases">
        <authorList>
            <person name="Ma L."/>
            <person name="Liu K.-W."/>
            <person name="Li Z."/>
            <person name="Hsiao Y.-Y."/>
            <person name="Qi Y."/>
            <person name="Fu T."/>
            <person name="Tang G."/>
            <person name="Zhang D."/>
            <person name="Sun W.-H."/>
            <person name="Liu D.-K."/>
            <person name="Li Y."/>
            <person name="Chen G.-Z."/>
            <person name="Liu X.-D."/>
            <person name="Liao X.-Y."/>
            <person name="Jiang Y.-T."/>
            <person name="Yu X."/>
            <person name="Hao Y."/>
            <person name="Huang J."/>
            <person name="Zhao X.-W."/>
            <person name="Ke S."/>
            <person name="Chen Y.-Y."/>
            <person name="Wu W.-L."/>
            <person name="Hsu J.-L."/>
            <person name="Lin Y.-F."/>
            <person name="Huang M.-D."/>
            <person name="Li C.-Y."/>
            <person name="Huang L."/>
            <person name="Wang Z.-W."/>
            <person name="Zhao X."/>
            <person name="Zhong W.-Y."/>
            <person name="Peng D.-H."/>
            <person name="Ahmad S."/>
            <person name="Lan S."/>
            <person name="Zhang J.-S."/>
            <person name="Tsai W.-C."/>
            <person name="Van De Peer Y."/>
            <person name="Liu Z.-J."/>
        </authorList>
    </citation>
    <scope>NUCLEOTIDE SEQUENCE</scope>
    <source>
        <strain evidence="1">CP</strain>
        <tissue evidence="1">Leaves</tissue>
    </source>
</reference>
<reference evidence="1" key="1">
    <citation type="journal article" date="2023" name="Nat. Commun.">
        <title>Diploid and tetraploid genomes of Acorus and the evolution of monocots.</title>
        <authorList>
            <person name="Ma L."/>
            <person name="Liu K.W."/>
            <person name="Li Z."/>
            <person name="Hsiao Y.Y."/>
            <person name="Qi Y."/>
            <person name="Fu T."/>
            <person name="Tang G.D."/>
            <person name="Zhang D."/>
            <person name="Sun W.H."/>
            <person name="Liu D.K."/>
            <person name="Li Y."/>
            <person name="Chen G.Z."/>
            <person name="Liu X.D."/>
            <person name="Liao X.Y."/>
            <person name="Jiang Y.T."/>
            <person name="Yu X."/>
            <person name="Hao Y."/>
            <person name="Huang J."/>
            <person name="Zhao X.W."/>
            <person name="Ke S."/>
            <person name="Chen Y.Y."/>
            <person name="Wu W.L."/>
            <person name="Hsu J.L."/>
            <person name="Lin Y.F."/>
            <person name="Huang M.D."/>
            <person name="Li C.Y."/>
            <person name="Huang L."/>
            <person name="Wang Z.W."/>
            <person name="Zhao X."/>
            <person name="Zhong W.Y."/>
            <person name="Peng D.H."/>
            <person name="Ahmad S."/>
            <person name="Lan S."/>
            <person name="Zhang J.S."/>
            <person name="Tsai W.C."/>
            <person name="Van de Peer Y."/>
            <person name="Liu Z.J."/>
        </authorList>
    </citation>
    <scope>NUCLEOTIDE SEQUENCE</scope>
    <source>
        <strain evidence="1">CP</strain>
    </source>
</reference>
<comment type="caution">
    <text evidence="1">The sequence shown here is derived from an EMBL/GenBank/DDBJ whole genome shotgun (WGS) entry which is preliminary data.</text>
</comment>
<dbReference type="Proteomes" id="UP001180020">
    <property type="component" value="Unassembled WGS sequence"/>
</dbReference>